<dbReference type="InterPro" id="IPR036388">
    <property type="entry name" value="WH-like_DNA-bd_sf"/>
</dbReference>
<evidence type="ECO:0000313" key="2">
    <source>
        <dbReference type="Proteomes" id="UP000076969"/>
    </source>
</evidence>
<dbReference type="Gene3D" id="1.10.10.10">
    <property type="entry name" value="Winged helix-like DNA-binding domain superfamily/Winged helix DNA-binding domain"/>
    <property type="match status" value="1"/>
</dbReference>
<keyword evidence="2" id="KW-1185">Reference proteome</keyword>
<dbReference type="Proteomes" id="UP000076969">
    <property type="component" value="Chromosome"/>
</dbReference>
<dbReference type="EMBL" id="CP015520">
    <property type="protein sequence ID" value="ANF23569.1"/>
    <property type="molecule type" value="Genomic_DNA"/>
</dbReference>
<dbReference type="STRING" id="1712654.A7C91_01480"/>
<gene>
    <name evidence="1" type="ORF">A7C91_01480</name>
</gene>
<evidence type="ECO:0000313" key="1">
    <source>
        <dbReference type="EMBL" id="ANF23569.1"/>
    </source>
</evidence>
<dbReference type="KEGG" id="tpie:A7C91_01480"/>
<name>A0A172WJP3_9EURY</name>
<dbReference type="AlphaFoldDB" id="A0A172WJP3"/>
<proteinExistence type="predicted"/>
<dbReference type="OrthoDB" id="86250at2157"/>
<protein>
    <submittedName>
        <fullName evidence="1">Uncharacterized protein</fullName>
    </submittedName>
</protein>
<reference evidence="2" key="1">
    <citation type="journal article" date="2016" name="Syst. Appl. Microbiol.">
        <title>Thermococcus piezophilus sp. nov., a novel hyperthermophilic and piezophilic archaeon with a broad pressure range for growth, isolated from a deepest hydrothermal vent at the Mid-Cayman Rise.</title>
        <authorList>
            <person name="Dalmasso C."/>
            <person name="Oger P."/>
            <person name="Selva G."/>
            <person name="Courtine D."/>
            <person name="L'Haridon S."/>
            <person name="Garlaschelli A."/>
            <person name="Roussel E."/>
            <person name="Miyazaki J."/>
            <person name="Reveillaud J."/>
            <person name="Jebbar M."/>
            <person name="Takai K."/>
            <person name="Maignien L."/>
            <person name="Alain K."/>
        </authorList>
    </citation>
    <scope>NUCLEOTIDE SEQUENCE [LARGE SCALE GENOMIC DNA]</scope>
    <source>
        <strain evidence="2">CDGS</strain>
    </source>
</reference>
<accession>A0A172WJP3</accession>
<organism evidence="1 2">
    <name type="scientific">Thermococcus piezophilus</name>
    <dbReference type="NCBI Taxonomy" id="1712654"/>
    <lineage>
        <taxon>Archaea</taxon>
        <taxon>Methanobacteriati</taxon>
        <taxon>Methanobacteriota</taxon>
        <taxon>Thermococci</taxon>
        <taxon>Thermococcales</taxon>
        <taxon>Thermococcaceae</taxon>
        <taxon>Thermococcus</taxon>
    </lineage>
</organism>
<sequence>MEKEILELLRLERMREPLSPSRRVREFQMRLQRIKNGEETEVAGFLLARKPPNAPRDAAYYLLSPLSPSELAGLEKDEFRTYLIVRATENTRVSGEVRPGSYVLVRGVMDAYPLGNMRMMHAESIAGRDYSEYWLDYKDFALSRREVIDLFERTVYLRDDMRRALIYSLYGVPYMPWGSNAPRWGEGFDYTVYKHGEDLGLLALWKALKYLYSNLPWETRLGKETALEIDDPLLGIDFRVGNPNKTDMMYYTPLSKKSLVKLPKWAERFVINKNAIGLLPHNVEPNPMDILAKISETPFVLAPWEEKPYFEESREFKQLLPNLLVTVFMQRERFRSMSPLKLEELKKEHLKWRQWGRREYGETFGKLTTSEGVLHLGMRYYLDTRLFGAITRFRGKITKKAAKEVREINESILNDWNVVINDLKRTHPEIVMRLTREYERYVPGDVRAQKAVEIFHDLASTSLTGEITREEFLAGLTEYGFSASDASELIEKLIATGYIYKPFPGKLRLVR</sequence>